<keyword evidence="4" id="KW-1185">Reference proteome</keyword>
<dbReference type="RefSeq" id="XP_008720029.1">
    <property type="nucleotide sequence ID" value="XM_008721807.1"/>
</dbReference>
<feature type="region of interest" description="Disordered" evidence="1">
    <location>
        <begin position="315"/>
        <end position="380"/>
    </location>
</feature>
<dbReference type="SMART" id="SM00731">
    <property type="entry name" value="SprT"/>
    <property type="match status" value="1"/>
</dbReference>
<dbReference type="HOGENOM" id="CLU_012966_2_1_1"/>
<feature type="region of interest" description="Disordered" evidence="1">
    <location>
        <begin position="124"/>
        <end position="281"/>
    </location>
</feature>
<dbReference type="PANTHER" id="PTHR23099">
    <property type="entry name" value="TRANSCRIPTIONAL REGULATOR"/>
    <property type="match status" value="1"/>
</dbReference>
<feature type="compositionally biased region" description="Polar residues" evidence="1">
    <location>
        <begin position="44"/>
        <end position="55"/>
    </location>
</feature>
<dbReference type="STRING" id="1220924.W2RNG7"/>
<feature type="region of interest" description="Disordered" evidence="1">
    <location>
        <begin position="1"/>
        <end position="55"/>
    </location>
</feature>
<evidence type="ECO:0000313" key="4">
    <source>
        <dbReference type="Proteomes" id="UP000030752"/>
    </source>
</evidence>
<accession>W2RNG7</accession>
<dbReference type="Proteomes" id="UP000030752">
    <property type="component" value="Unassembled WGS sequence"/>
</dbReference>
<dbReference type="AlphaFoldDB" id="W2RNG7"/>
<dbReference type="OrthoDB" id="20772at2759"/>
<dbReference type="eggNOG" id="KOG3854">
    <property type="taxonomic scope" value="Eukaryota"/>
</dbReference>
<dbReference type="InParanoid" id="W2RNG7"/>
<dbReference type="EMBL" id="KB822723">
    <property type="protein sequence ID" value="ETN37860.1"/>
    <property type="molecule type" value="Genomic_DNA"/>
</dbReference>
<proteinExistence type="predicted"/>
<dbReference type="GO" id="GO:0005634">
    <property type="term" value="C:nucleus"/>
    <property type="evidence" value="ECO:0007669"/>
    <property type="project" value="TreeGrafter"/>
</dbReference>
<feature type="compositionally biased region" description="Low complexity" evidence="1">
    <location>
        <begin position="734"/>
        <end position="748"/>
    </location>
</feature>
<feature type="compositionally biased region" description="Basic residues" evidence="1">
    <location>
        <begin position="210"/>
        <end position="226"/>
    </location>
</feature>
<feature type="region of interest" description="Disordered" evidence="1">
    <location>
        <begin position="719"/>
        <end position="762"/>
    </location>
</feature>
<feature type="compositionally biased region" description="Acidic residues" evidence="1">
    <location>
        <begin position="168"/>
        <end position="181"/>
    </location>
</feature>
<feature type="compositionally biased region" description="Low complexity" evidence="1">
    <location>
        <begin position="435"/>
        <end position="448"/>
    </location>
</feature>
<dbReference type="Pfam" id="PF17283">
    <property type="entry name" value="Zn_ribbon_SprT"/>
    <property type="match status" value="1"/>
</dbReference>
<name>W2RNG7_CYPE1</name>
<dbReference type="InterPro" id="IPR006640">
    <property type="entry name" value="SprT-like_domain"/>
</dbReference>
<protein>
    <recommendedName>
        <fullName evidence="2">SprT-like domain-containing protein</fullName>
    </recommendedName>
</protein>
<reference evidence="3 4" key="1">
    <citation type="submission" date="2013-03" db="EMBL/GenBank/DDBJ databases">
        <title>The Genome Sequence of Phialophora europaea CBS 101466.</title>
        <authorList>
            <consortium name="The Broad Institute Genomics Platform"/>
            <person name="Cuomo C."/>
            <person name="de Hoog S."/>
            <person name="Gorbushina A."/>
            <person name="Walker B."/>
            <person name="Young S.K."/>
            <person name="Zeng Q."/>
            <person name="Gargeya S."/>
            <person name="Fitzgerald M."/>
            <person name="Haas B."/>
            <person name="Abouelleil A."/>
            <person name="Allen A.W."/>
            <person name="Alvarado L."/>
            <person name="Arachchi H.M."/>
            <person name="Berlin A.M."/>
            <person name="Chapman S.B."/>
            <person name="Gainer-Dewar J."/>
            <person name="Goldberg J."/>
            <person name="Griggs A."/>
            <person name="Gujja S."/>
            <person name="Hansen M."/>
            <person name="Howarth C."/>
            <person name="Imamovic A."/>
            <person name="Ireland A."/>
            <person name="Larimer J."/>
            <person name="McCowan C."/>
            <person name="Murphy C."/>
            <person name="Pearson M."/>
            <person name="Poon T.W."/>
            <person name="Priest M."/>
            <person name="Roberts A."/>
            <person name="Saif S."/>
            <person name="Shea T."/>
            <person name="Sisk P."/>
            <person name="Sykes S."/>
            <person name="Wortman J."/>
            <person name="Nusbaum C."/>
            <person name="Birren B."/>
        </authorList>
    </citation>
    <scope>NUCLEOTIDE SEQUENCE [LARGE SCALE GENOMIC DNA]</scope>
    <source>
        <strain evidence="3 4">CBS 101466</strain>
    </source>
</reference>
<sequence>MAPILSKMGSGAKGEEFSQPAALRRSPRKRCTDTQANVLAKGDTVSSRDASCNASRGKLVTTTAVDELTRPKKSINASILREIELPSTEDETEFEAAITSAQRARPSKSAADVNSLAISIAQTTISRTAPEGDHSDRVLNMPTSRAKPKSPTHYTSRYVLKEANCIDDYSDAAEDEDEDTDLSGFIVDDGAEISYHESPSEDSEDDYRPSKQKSRQPRRRLQRGHRKVVDSDSDKENESDAGIAAALDGLEIGNAEAGRSRKATTEVIDLTTSPDAPARVTSNARVQAAEDPFANTTYELDKSLKGLSLFDSMLRLSPPRKREATSPTRASTPEPPTDPAPEHTPSHQARPQTPTRSPSPPQLKSPSKHSNFQRSPHRQSTDAFWDHHTVNDWHDSYSPKKAPLTSPSKNPLARFAIWSDDDDEGSDNDSRHDSSSASDSLPSPCASPTKPRSSSPMKSPEKAARAAYLAEKRASAARKTTFDAVKEELGTNLLAYLDDHVTAGQLQRLSASTGGVQIKWSKTLRSTAGRANWRRSVTKPSGSPIKGSPVKGMVGDQKVKVEHFANIELAEKVIDCEERLVNTLAHEFCHLANFMVSGIRDQPHGISFKNWAAKATACLAKAEVGGEDERVRATWSACKVTTKHSYEIEWKYLWACVGRDQNSAMNFLNVQATKGCGAEYGRHSKSIDTERMRCGRCKGKLVQVRPVPRVAKKDTSVAKTMTVKKRSAERKASESGSDVSGSSSGVRVNENLQEMEIIELSD</sequence>
<gene>
    <name evidence="3" type="ORF">HMPREF1541_07483</name>
</gene>
<dbReference type="VEuPathDB" id="FungiDB:HMPREF1541_07483"/>
<feature type="domain" description="SprT-like" evidence="2">
    <location>
        <begin position="495"/>
        <end position="704"/>
    </location>
</feature>
<organism evidence="3 4">
    <name type="scientific">Cyphellophora europaea (strain CBS 101466)</name>
    <name type="common">Phialophora europaea</name>
    <dbReference type="NCBI Taxonomy" id="1220924"/>
    <lineage>
        <taxon>Eukaryota</taxon>
        <taxon>Fungi</taxon>
        <taxon>Dikarya</taxon>
        <taxon>Ascomycota</taxon>
        <taxon>Pezizomycotina</taxon>
        <taxon>Eurotiomycetes</taxon>
        <taxon>Chaetothyriomycetidae</taxon>
        <taxon>Chaetothyriales</taxon>
        <taxon>Cyphellophoraceae</taxon>
        <taxon>Cyphellophora</taxon>
    </lineage>
</organism>
<feature type="compositionally biased region" description="Basic and acidic residues" evidence="1">
    <location>
        <begin position="227"/>
        <end position="238"/>
    </location>
</feature>
<evidence type="ECO:0000313" key="3">
    <source>
        <dbReference type="EMBL" id="ETN37860.1"/>
    </source>
</evidence>
<dbReference type="PANTHER" id="PTHR23099:SF0">
    <property type="entry name" value="GERM CELL NUCLEAR ACIDIC PROTEIN"/>
    <property type="match status" value="1"/>
</dbReference>
<dbReference type="Pfam" id="PF10263">
    <property type="entry name" value="SprT-like"/>
    <property type="match status" value="1"/>
</dbReference>
<evidence type="ECO:0000259" key="2">
    <source>
        <dbReference type="SMART" id="SM00731"/>
    </source>
</evidence>
<dbReference type="InterPro" id="IPR035240">
    <property type="entry name" value="SprT_Zn_ribbon"/>
</dbReference>
<evidence type="ECO:0000256" key="1">
    <source>
        <dbReference type="SAM" id="MobiDB-lite"/>
    </source>
</evidence>
<dbReference type="GO" id="GO:0006950">
    <property type="term" value="P:response to stress"/>
    <property type="evidence" value="ECO:0007669"/>
    <property type="project" value="UniProtKB-ARBA"/>
</dbReference>
<dbReference type="GeneID" id="19974822"/>
<feature type="compositionally biased region" description="Polar residues" evidence="1">
    <location>
        <begin position="270"/>
        <end position="281"/>
    </location>
</feature>
<feature type="region of interest" description="Disordered" evidence="1">
    <location>
        <begin position="419"/>
        <end position="466"/>
    </location>
</feature>